<dbReference type="InterPro" id="IPR035985">
    <property type="entry name" value="Ubiquitin-activating_enz"/>
</dbReference>
<proteinExistence type="predicted"/>
<reference evidence="2 3" key="1">
    <citation type="submission" date="2018-05" db="EMBL/GenBank/DDBJ databases">
        <title>Genomic Encyclopedia of Type Strains, Phase IV (KMG-IV): sequencing the most valuable type-strain genomes for metagenomic binning, comparative biology and taxonomic classification.</title>
        <authorList>
            <person name="Goeker M."/>
        </authorList>
    </citation>
    <scope>NUCLEOTIDE SEQUENCE [LARGE SCALE GENOMIC DNA]</scope>
    <source>
        <strain evidence="2 3">DSM 2626</strain>
    </source>
</reference>
<evidence type="ECO:0000313" key="3">
    <source>
        <dbReference type="Proteomes" id="UP000245631"/>
    </source>
</evidence>
<dbReference type="CDD" id="cd01483">
    <property type="entry name" value="E1_enzyme_family"/>
    <property type="match status" value="1"/>
</dbReference>
<dbReference type="GeneID" id="61056447"/>
<dbReference type="Gene3D" id="3.40.50.720">
    <property type="entry name" value="NAD(P)-binding Rossmann-like Domain"/>
    <property type="match status" value="1"/>
</dbReference>
<dbReference type="AlphaFoldDB" id="A0A8E3B1I3"/>
<protein>
    <submittedName>
        <fullName evidence="2">E2/UBC family protein B</fullName>
    </submittedName>
</protein>
<dbReference type="RefSeq" id="WP_109672753.1">
    <property type="nucleotide sequence ID" value="NZ_QGGH01000031.1"/>
</dbReference>
<name>A0A8E3B1I3_RHILI</name>
<comment type="caution">
    <text evidence="2">The sequence shown here is derived from an EMBL/GenBank/DDBJ whole genome shotgun (WGS) entry which is preliminary data.</text>
</comment>
<dbReference type="EMBL" id="QGGH01000031">
    <property type="protein sequence ID" value="PWJ84703.1"/>
    <property type="molecule type" value="Genomic_DNA"/>
</dbReference>
<feature type="domain" description="THIF-type NAD/FAD binding fold" evidence="1">
    <location>
        <begin position="330"/>
        <end position="487"/>
    </location>
</feature>
<organism evidence="2 3">
    <name type="scientific">Rhizobium loti</name>
    <name type="common">Mesorhizobium loti</name>
    <dbReference type="NCBI Taxonomy" id="381"/>
    <lineage>
        <taxon>Bacteria</taxon>
        <taxon>Pseudomonadati</taxon>
        <taxon>Pseudomonadota</taxon>
        <taxon>Alphaproteobacteria</taxon>
        <taxon>Hyphomicrobiales</taxon>
        <taxon>Phyllobacteriaceae</taxon>
        <taxon>Mesorhizobium</taxon>
    </lineage>
</organism>
<dbReference type="Pfam" id="PF00899">
    <property type="entry name" value="ThiF"/>
    <property type="match status" value="1"/>
</dbReference>
<evidence type="ECO:0000313" key="2">
    <source>
        <dbReference type="EMBL" id="PWJ84703.1"/>
    </source>
</evidence>
<sequence>MIPYVDLKSAEVPKWEEDPVNRNRMRAELDHLFHFGGSTLLVDEIALADGVLHVEFRWPLPDGRLIDLEAIYPDSFPRLRPHVVLRCEPEQYPSRHCAPDGSLCLLGRDSGLWQSRMTLADILYSNLAKALDASEDEDPQGEPAEVWWNEAADRGSGNYVLVDSSWDLSGFDQGKVEIEFVVDWGKDRPAIQAAVSKVWSDTGELLAERSFPLPITLERRRDTAVFPWKRDDHLPMPVPQELPSLLKRLGHGSRYAKTSGGDIRISATIKRSELQFQTYGEAWVFVLHYSKNILRITRNGAQKTREVGFVVSTYRAGIGDIGSRVPSVGALRDKTIAIVGLGALGSPLAVELAKNGCRKLIVLDCDYVEPGNSIRWAAGASAWGRQKIEFIKEHIELEYPWTTVQPISHRIGSAGSGADGVGDHQLLTGLMDEANLVIDAAASTGVSFFLGDCCRALHVPMICVYASTTLKGGIVAFHHPESGCPVCKEISYATGTIDRPPGMGDSQGLIQPPGCSEATFKGASFDLQELTLEAVRMAVDVLSRPQDFEVSLVHTLALHDGLKRIPPAWKVDELQPSPECGCLT</sequence>
<dbReference type="Proteomes" id="UP000245631">
    <property type="component" value="Unassembled WGS sequence"/>
</dbReference>
<dbReference type="GO" id="GO:0008641">
    <property type="term" value="F:ubiquitin-like modifier activating enzyme activity"/>
    <property type="evidence" value="ECO:0007669"/>
    <property type="project" value="InterPro"/>
</dbReference>
<evidence type="ECO:0000259" key="1">
    <source>
        <dbReference type="Pfam" id="PF00899"/>
    </source>
</evidence>
<dbReference type="InterPro" id="IPR000594">
    <property type="entry name" value="ThiF_NAD_FAD-bd"/>
</dbReference>
<dbReference type="SUPFAM" id="SSF69572">
    <property type="entry name" value="Activating enzymes of the ubiquitin-like proteins"/>
    <property type="match status" value="1"/>
</dbReference>
<gene>
    <name evidence="2" type="ORF">C8D77_1316</name>
</gene>
<accession>A0A8E3B1I3</accession>